<gene>
    <name evidence="2" type="ORF">ACFFJD_12675</name>
</gene>
<feature type="region of interest" description="Disordered" evidence="1">
    <location>
        <begin position="1"/>
        <end position="20"/>
    </location>
</feature>
<dbReference type="Proteomes" id="UP001589783">
    <property type="component" value="Unassembled WGS sequence"/>
</dbReference>
<evidence type="ECO:0000256" key="1">
    <source>
        <dbReference type="SAM" id="MobiDB-lite"/>
    </source>
</evidence>
<dbReference type="EMBL" id="JBHLWV010000022">
    <property type="protein sequence ID" value="MFC0315703.1"/>
    <property type="molecule type" value="Genomic_DNA"/>
</dbReference>
<dbReference type="RefSeq" id="WP_382364675.1">
    <property type="nucleotide sequence ID" value="NZ_JBHLWV010000022.1"/>
</dbReference>
<evidence type="ECO:0000313" key="3">
    <source>
        <dbReference type="Proteomes" id="UP001589783"/>
    </source>
</evidence>
<feature type="region of interest" description="Disordered" evidence="1">
    <location>
        <begin position="44"/>
        <end position="78"/>
    </location>
</feature>
<feature type="compositionally biased region" description="Polar residues" evidence="1">
    <location>
        <begin position="1"/>
        <end position="10"/>
    </location>
</feature>
<proteinExistence type="predicted"/>
<sequence>MSNETGQSPNEAGAPAQPFLTVVKGNPSDEDLAALVVVLSAAAGSAAPSGPGTNDRWGAPTDLHRPTWGMPTSYVHGH</sequence>
<dbReference type="Pfam" id="PF13822">
    <property type="entry name" value="ACC_epsilon"/>
    <property type="match status" value="1"/>
</dbReference>
<organism evidence="2 3">
    <name type="scientific">Gordonia phosphorivorans</name>
    <dbReference type="NCBI Taxonomy" id="1056982"/>
    <lineage>
        <taxon>Bacteria</taxon>
        <taxon>Bacillati</taxon>
        <taxon>Actinomycetota</taxon>
        <taxon>Actinomycetes</taxon>
        <taxon>Mycobacteriales</taxon>
        <taxon>Gordoniaceae</taxon>
        <taxon>Gordonia</taxon>
    </lineage>
</organism>
<comment type="caution">
    <text evidence="2">The sequence shown here is derived from an EMBL/GenBank/DDBJ whole genome shotgun (WGS) entry which is preliminary data.</text>
</comment>
<accession>A0ABV6HCN2</accession>
<reference evidence="2 3" key="1">
    <citation type="submission" date="2024-09" db="EMBL/GenBank/DDBJ databases">
        <authorList>
            <person name="Sun Q."/>
            <person name="Mori K."/>
        </authorList>
    </citation>
    <scope>NUCLEOTIDE SEQUENCE [LARGE SCALE GENOMIC DNA]</scope>
    <source>
        <strain evidence="2 3">CCM 7957</strain>
    </source>
</reference>
<evidence type="ECO:0000313" key="2">
    <source>
        <dbReference type="EMBL" id="MFC0315703.1"/>
    </source>
</evidence>
<name>A0ABV6HCN2_9ACTN</name>
<dbReference type="InterPro" id="IPR032716">
    <property type="entry name" value="ACC_epsilon"/>
</dbReference>
<keyword evidence="3" id="KW-1185">Reference proteome</keyword>
<protein>
    <submittedName>
        <fullName evidence="2">Acyl-CoA carboxylase subunit epsilon</fullName>
    </submittedName>
</protein>